<proteinExistence type="predicted"/>
<evidence type="ECO:0000256" key="2">
    <source>
        <dbReference type="ARBA" id="ARBA00022485"/>
    </source>
</evidence>
<evidence type="ECO:0000313" key="9">
    <source>
        <dbReference type="Proteomes" id="UP000094271"/>
    </source>
</evidence>
<dbReference type="GO" id="GO:0003824">
    <property type="term" value="F:catalytic activity"/>
    <property type="evidence" value="ECO:0007669"/>
    <property type="project" value="InterPro"/>
</dbReference>
<feature type="domain" description="Radical SAM core" evidence="7">
    <location>
        <begin position="27"/>
        <end position="245"/>
    </location>
</feature>
<keyword evidence="6" id="KW-0411">Iron-sulfur</keyword>
<evidence type="ECO:0000256" key="6">
    <source>
        <dbReference type="ARBA" id="ARBA00023014"/>
    </source>
</evidence>
<dbReference type="InterPro" id="IPR034391">
    <property type="entry name" value="AdoMet-like_SPASM_containing"/>
</dbReference>
<dbReference type="EMBL" id="MEHA01000022">
    <property type="protein sequence ID" value="ODR46795.1"/>
    <property type="molecule type" value="Genomic_DNA"/>
</dbReference>
<dbReference type="Proteomes" id="UP000094271">
    <property type="component" value="Unassembled WGS sequence"/>
</dbReference>
<dbReference type="CDD" id="cd01335">
    <property type="entry name" value="Radical_SAM"/>
    <property type="match status" value="1"/>
</dbReference>
<evidence type="ECO:0000259" key="7">
    <source>
        <dbReference type="PROSITE" id="PS51918"/>
    </source>
</evidence>
<accession>A0A1E3UBS1</accession>
<dbReference type="InterPro" id="IPR007197">
    <property type="entry name" value="rSAM"/>
</dbReference>
<dbReference type="GO" id="GO:0051536">
    <property type="term" value="F:iron-sulfur cluster binding"/>
    <property type="evidence" value="ECO:0007669"/>
    <property type="project" value="UniProtKB-KW"/>
</dbReference>
<dbReference type="PANTHER" id="PTHR11228">
    <property type="entry name" value="RADICAL SAM DOMAIN PROTEIN"/>
    <property type="match status" value="1"/>
</dbReference>
<comment type="cofactor">
    <cofactor evidence="1">
        <name>[4Fe-4S] cluster</name>
        <dbReference type="ChEBI" id="CHEBI:49883"/>
    </cofactor>
</comment>
<dbReference type="Pfam" id="PF13186">
    <property type="entry name" value="SPASM"/>
    <property type="match status" value="1"/>
</dbReference>
<organism evidence="8 9">
    <name type="scientific">Eisenbergiella tayi</name>
    <dbReference type="NCBI Taxonomy" id="1432052"/>
    <lineage>
        <taxon>Bacteria</taxon>
        <taxon>Bacillati</taxon>
        <taxon>Bacillota</taxon>
        <taxon>Clostridia</taxon>
        <taxon>Lachnospirales</taxon>
        <taxon>Lachnospiraceae</taxon>
        <taxon>Eisenbergiella</taxon>
    </lineage>
</organism>
<evidence type="ECO:0000256" key="4">
    <source>
        <dbReference type="ARBA" id="ARBA00022723"/>
    </source>
</evidence>
<dbReference type="SFLD" id="SFLDG01387">
    <property type="entry name" value="BtrN-like_SPASM_domain_contain"/>
    <property type="match status" value="1"/>
</dbReference>
<name>A0A1E3UBS1_9FIRM</name>
<dbReference type="Gene3D" id="3.20.20.70">
    <property type="entry name" value="Aldolase class I"/>
    <property type="match status" value="1"/>
</dbReference>
<dbReference type="GO" id="GO:0046872">
    <property type="term" value="F:metal ion binding"/>
    <property type="evidence" value="ECO:0007669"/>
    <property type="project" value="UniProtKB-KW"/>
</dbReference>
<dbReference type="SUPFAM" id="SSF102114">
    <property type="entry name" value="Radical SAM enzymes"/>
    <property type="match status" value="1"/>
</dbReference>
<evidence type="ECO:0000256" key="5">
    <source>
        <dbReference type="ARBA" id="ARBA00023004"/>
    </source>
</evidence>
<keyword evidence="2" id="KW-0004">4Fe-4S</keyword>
<dbReference type="AlphaFoldDB" id="A0A1E3UBS1"/>
<dbReference type="SFLD" id="SFLDG01067">
    <property type="entry name" value="SPASM/twitch_domain_containing"/>
    <property type="match status" value="1"/>
</dbReference>
<dbReference type="CDD" id="cd21109">
    <property type="entry name" value="SPASM"/>
    <property type="match status" value="1"/>
</dbReference>
<dbReference type="InterPro" id="IPR023885">
    <property type="entry name" value="4Fe4S-binding_SPASM_dom"/>
</dbReference>
<dbReference type="Pfam" id="PF04055">
    <property type="entry name" value="Radical_SAM"/>
    <property type="match status" value="1"/>
</dbReference>
<dbReference type="PANTHER" id="PTHR11228:SF7">
    <property type="entry name" value="PQQA PEPTIDE CYCLASE"/>
    <property type="match status" value="1"/>
</dbReference>
<comment type="caution">
    <text evidence="8">The sequence shown here is derived from an EMBL/GenBank/DDBJ whole genome shotgun (WGS) entry which is preliminary data.</text>
</comment>
<dbReference type="InterPro" id="IPR058240">
    <property type="entry name" value="rSAM_sf"/>
</dbReference>
<protein>
    <recommendedName>
        <fullName evidence="7">Radical SAM core domain-containing protein</fullName>
    </recommendedName>
</protein>
<gene>
    <name evidence="8" type="ORF">BEI59_23905</name>
</gene>
<dbReference type="InterPro" id="IPR013785">
    <property type="entry name" value="Aldolase_TIM"/>
</dbReference>
<evidence type="ECO:0000313" key="8">
    <source>
        <dbReference type="EMBL" id="ODR46795.1"/>
    </source>
</evidence>
<keyword evidence="3" id="KW-0949">S-adenosyl-L-methionine</keyword>
<evidence type="ECO:0000256" key="1">
    <source>
        <dbReference type="ARBA" id="ARBA00001966"/>
    </source>
</evidence>
<keyword evidence="5" id="KW-0408">Iron</keyword>
<reference evidence="8 9" key="1">
    <citation type="submission" date="2016-08" db="EMBL/GenBank/DDBJ databases">
        <authorList>
            <person name="Seilhamer J.J."/>
        </authorList>
    </citation>
    <scope>NUCLEOTIDE SEQUENCE [LARGE SCALE GENOMIC DNA]</scope>
    <source>
        <strain evidence="8 9">NML150140-1</strain>
    </source>
</reference>
<dbReference type="RefSeq" id="WP_069432022.1">
    <property type="nucleotide sequence ID" value="NZ_MEHA01000022.1"/>
</dbReference>
<keyword evidence="4" id="KW-0479">Metal-binding</keyword>
<dbReference type="InterPro" id="IPR050377">
    <property type="entry name" value="Radical_SAM_PqqE_MftC-like"/>
</dbReference>
<evidence type="ECO:0000256" key="3">
    <source>
        <dbReference type="ARBA" id="ARBA00022691"/>
    </source>
</evidence>
<dbReference type="PROSITE" id="PS51918">
    <property type="entry name" value="RADICAL_SAM"/>
    <property type="match status" value="1"/>
</dbReference>
<sequence>MKQMNPLTKFYNTIDKGDGKTKIKDVPDFPRIIELEITNHCNFHCIMCKTGLDISGRGRGMMEKDIFYQLMNETKDMGDNLAIKFVGLGESLLSPYFIEFAKIAKKQGHICHLTTNGSKLTEKIMQELIDMEFDSVKFSFQGVDHESYAVMRLRDDFEELIEKIKRFKQFRGMKSLPFITIGTSLTNESEKRVNEFKKMCDDSVCDKLEIGMTNLEAIDVNLIKDEKTREVVLRLKQLQEMNKARLPVCNQVFDVITVRWNGNVCSCCADADGLMVLGNLKENSIKELWMSPKQKKYREILSENRYNDLLLCRDCYDFMGFMGSSNKKGD</sequence>
<dbReference type="SFLD" id="SFLDS00029">
    <property type="entry name" value="Radical_SAM"/>
    <property type="match status" value="1"/>
</dbReference>